<dbReference type="Proteomes" id="UP000246078">
    <property type="component" value="Unassembled WGS sequence"/>
</dbReference>
<evidence type="ECO:0000313" key="2">
    <source>
        <dbReference type="Proteomes" id="UP000246078"/>
    </source>
</evidence>
<dbReference type="VEuPathDB" id="TriTrypDB:C3747_38g114"/>
<dbReference type="VEuPathDB" id="TriTrypDB:ECC02_000621"/>
<dbReference type="VEuPathDB" id="TriTrypDB:TcCLB.504245.9"/>
<dbReference type="VEuPathDB" id="TriTrypDB:TCSYLVIO_002724"/>
<protein>
    <submittedName>
        <fullName evidence="1">Uncharacterized protein</fullName>
    </submittedName>
</protein>
<reference evidence="1 2" key="1">
    <citation type="journal article" date="2018" name="Microb. Genom.">
        <title>Expanding an expanded genome: long-read sequencing of Trypanosoma cruzi.</title>
        <authorList>
            <person name="Berna L."/>
            <person name="Rodriguez M."/>
            <person name="Chiribao M.L."/>
            <person name="Parodi-Talice A."/>
            <person name="Pita S."/>
            <person name="Rijo G."/>
            <person name="Alvarez-Valin F."/>
            <person name="Robello C."/>
        </authorList>
    </citation>
    <scope>NUCLEOTIDE SEQUENCE [LARGE SCALE GENOMIC DNA]</scope>
    <source>
        <strain evidence="1 2">TCC</strain>
    </source>
</reference>
<dbReference type="VEuPathDB" id="TriTrypDB:TcBrA4_0024300"/>
<dbReference type="EMBL" id="PRFC01000038">
    <property type="protein sequence ID" value="PWV14209.1"/>
    <property type="molecule type" value="Genomic_DNA"/>
</dbReference>
<accession>A0A2V2X2J7</accession>
<dbReference type="AlphaFoldDB" id="A0A2V2X2J7"/>
<name>A0A2V2X2J7_TRYCR</name>
<proteinExistence type="predicted"/>
<comment type="caution">
    <text evidence="1">The sequence shown here is derived from an EMBL/GenBank/DDBJ whole genome shotgun (WGS) entry which is preliminary data.</text>
</comment>
<dbReference type="VEuPathDB" id="TriTrypDB:TCDM_02849"/>
<organism evidence="1 2">
    <name type="scientific">Trypanosoma cruzi</name>
    <dbReference type="NCBI Taxonomy" id="5693"/>
    <lineage>
        <taxon>Eukaryota</taxon>
        <taxon>Discoba</taxon>
        <taxon>Euglenozoa</taxon>
        <taxon>Kinetoplastea</taxon>
        <taxon>Metakinetoplastina</taxon>
        <taxon>Trypanosomatida</taxon>
        <taxon>Trypanosomatidae</taxon>
        <taxon>Trypanosoma</taxon>
        <taxon>Schizotrypanum</taxon>
    </lineage>
</organism>
<evidence type="ECO:0000313" key="1">
    <source>
        <dbReference type="EMBL" id="PWV14209.1"/>
    </source>
</evidence>
<dbReference type="VEuPathDB" id="TriTrypDB:Tc_MARK_8737"/>
<dbReference type="VEuPathDB" id="TriTrypDB:TcCL_NonESM09849"/>
<sequence length="226" mass="25144">MQELQGHRNCVQHKLISAVDPIFLRCRRRDPFIVYLVQFCGVRPVQPLDVRLAFALVALCFRENNFKSFHVRVSGDTAMSNSAEYYGLVKEESGDGGGIGGSSRRVSFSREMETRGAETTLLLPTTIRRFVRAMEGATDMPVACTLRVTDGSRLLDDRFSTKMPEERCTLGVFETTGLRPVDDVVRDAVLPWRFFLCVFLQLCSCRGGVDGMCCGCGVGGVIHTLF</sequence>
<dbReference type="VEuPathDB" id="TriTrypDB:C4B63_64g75"/>
<dbReference type="VEuPathDB" id="TriTrypDB:BCY84_11142"/>
<dbReference type="VEuPathDB" id="TriTrypDB:TcCLB.399389.10"/>
<dbReference type="VEuPathDB" id="TriTrypDB:TcYC6_0054680"/>
<gene>
    <name evidence="1" type="ORF">C3747_38g114</name>
</gene>
<dbReference type="VEuPathDB" id="TriTrypDB:TcG_10438"/>